<evidence type="ECO:0000313" key="1">
    <source>
        <dbReference type="EMBL" id="NJC17098.1"/>
    </source>
</evidence>
<dbReference type="EMBL" id="CP043839">
    <property type="protein sequence ID" value="WOF15038.1"/>
    <property type="molecule type" value="Genomic_DNA"/>
</dbReference>
<protein>
    <recommendedName>
        <fullName evidence="5">PKD-like family protein</fullName>
    </recommendedName>
</protein>
<sequence length="516" mass="58090">MKILKYIILSIVASLGLWSCYDDKGNYDYHDLDEIVIDSSGGLIQANYSISRLEILEIPLKVYYEGKLVNGSETQFPDLEFNWVVYQQGTETPIADRDTIAKQIELKIPVDLDERQWELVFTVLNKRTDIRTFMKFGLKVNSGLSEGWMVLYEKDGKTDVGLITNKLIAPDVTKEQEWVDIYSAYNHESLAGKPLRLFYSMVTKPEVVMIVSDKDMVAVDPLSFNKLYAFEDLFWTAPEVKAPNYYMSFFNKREFLLNDGKAHAVNFSTSGSNRTNLFFGVPCTGNYGELANWCASMSTAYSGVVYDQTAQRFMCVKSNRTEVSTLPDQAEGVAFDCNNVGMELVMSDYGRNNYEYILMKEGENHYYLLIADFCGFMTQSTIGVGKYDMMNCKGVTEGITSVTAGYKGEIFYYAAGNGVYLYDYKVSNASGDPVWEAPDGETVTCVRLQKYQGTGLMVKVPVNDCEILYIATYNESTGNGTVYQLKVNPSSGAVDKSSQKEFSGFGKIKDMGWKMN</sequence>
<dbReference type="AlphaFoldDB" id="A0A7X6BJ00"/>
<evidence type="ECO:0008006" key="5">
    <source>
        <dbReference type="Google" id="ProtNLM"/>
    </source>
</evidence>
<reference evidence="2 4" key="1">
    <citation type="submission" date="2019-09" db="EMBL/GenBank/DDBJ databases">
        <title>Butyricimonas paravirosa DSM 105722 (=214-4 = JCM 18677 = CCUG 65563).</title>
        <authorList>
            <person name="Le Roy T."/>
            <person name="Cani P.D."/>
        </authorList>
    </citation>
    <scope>NUCLEOTIDE SEQUENCE [LARGE SCALE GENOMIC DNA]</scope>
    <source>
        <strain evidence="2 4">DSM 105722</strain>
    </source>
</reference>
<reference evidence="1 3" key="2">
    <citation type="submission" date="2020-03" db="EMBL/GenBank/DDBJ databases">
        <title>Genomic Encyclopedia of Type Strains, Phase IV (KMG-IV): sequencing the most valuable type-strain genomes for metagenomic binning, comparative biology and taxonomic classification.</title>
        <authorList>
            <person name="Goeker M."/>
        </authorList>
    </citation>
    <scope>NUCLEOTIDE SEQUENCE [LARGE SCALE GENOMIC DNA]</scope>
    <source>
        <strain evidence="1 3">DSM 105722</strain>
    </source>
</reference>
<dbReference type="Proteomes" id="UP000576368">
    <property type="component" value="Unassembled WGS sequence"/>
</dbReference>
<evidence type="ECO:0000313" key="4">
    <source>
        <dbReference type="Proteomes" id="UP001302374"/>
    </source>
</evidence>
<organism evidence="1 3">
    <name type="scientific">Butyricimonas paravirosa</name>
    <dbReference type="NCBI Taxonomy" id="1472417"/>
    <lineage>
        <taxon>Bacteria</taxon>
        <taxon>Pseudomonadati</taxon>
        <taxon>Bacteroidota</taxon>
        <taxon>Bacteroidia</taxon>
        <taxon>Bacteroidales</taxon>
        <taxon>Odoribacteraceae</taxon>
        <taxon>Butyricimonas</taxon>
    </lineage>
</organism>
<gene>
    <name evidence="2" type="ORF">F1644_16800</name>
    <name evidence="1" type="ORF">GGR15_000703</name>
</gene>
<proteinExistence type="predicted"/>
<evidence type="ECO:0000313" key="2">
    <source>
        <dbReference type="EMBL" id="WOF15038.1"/>
    </source>
</evidence>
<dbReference type="InterPro" id="IPR032183">
    <property type="entry name" value="PKD-like"/>
</dbReference>
<dbReference type="Proteomes" id="UP001302374">
    <property type="component" value="Chromosome"/>
</dbReference>
<dbReference type="Pfam" id="PF16407">
    <property type="entry name" value="PKD_2"/>
    <property type="match status" value="1"/>
</dbReference>
<evidence type="ECO:0000313" key="3">
    <source>
        <dbReference type="Proteomes" id="UP000576368"/>
    </source>
</evidence>
<accession>A0A7X6BJ00</accession>
<keyword evidence="4" id="KW-1185">Reference proteome</keyword>
<dbReference type="EMBL" id="JAATLI010000002">
    <property type="protein sequence ID" value="NJC17098.1"/>
    <property type="molecule type" value="Genomic_DNA"/>
</dbReference>
<name>A0A7X6BJ00_9BACT</name>
<dbReference type="RefSeq" id="WP_118305327.1">
    <property type="nucleotide sequence ID" value="NZ_BMPA01000002.1"/>
</dbReference>